<evidence type="ECO:0000256" key="5">
    <source>
        <dbReference type="ARBA" id="ARBA00022692"/>
    </source>
</evidence>
<dbReference type="PROSITE" id="PS00379">
    <property type="entry name" value="CDP_ALCOHOL_P_TRANSF"/>
    <property type="match status" value="1"/>
</dbReference>
<proteinExistence type="inferred from homology"/>
<evidence type="ECO:0000256" key="6">
    <source>
        <dbReference type="ARBA" id="ARBA00022989"/>
    </source>
</evidence>
<sequence>MTNHMVVEKKYSPEPRDLIFTVPNLISAFRIISIPIIAYLVTRHMMVASLVLLAISAGSDGLDGLIARKFNQVSKIGQILDPLADRLLIFCSVLALSISHIIPWWMLAFVAARDITMGIFILMLAQHNYGPLPVHFVGKAGTAVLMISIVGLMVADIRPALPACQLLHLFAVAAAIWGIALYWLAGAIYLKQGIPLLRDRSDLPEQDGR</sequence>
<dbReference type="InterPro" id="IPR050324">
    <property type="entry name" value="CDP-alcohol_PTase-I"/>
</dbReference>
<comment type="subcellular location">
    <subcellularLocation>
        <location evidence="1">Membrane</location>
        <topology evidence="1">Multi-pass membrane protein</topology>
    </subcellularLocation>
</comment>
<keyword evidence="14" id="KW-1185">Reference proteome</keyword>
<accession>A0A6I5MY27</accession>
<evidence type="ECO:0000256" key="11">
    <source>
        <dbReference type="RuleBase" id="RU003750"/>
    </source>
</evidence>
<gene>
    <name evidence="13" type="ORF">F6S87_00255</name>
</gene>
<dbReference type="RefSeq" id="WP_163226693.1">
    <property type="nucleotide sequence ID" value="NZ_VYSG01000001.1"/>
</dbReference>
<dbReference type="Proteomes" id="UP000469292">
    <property type="component" value="Unassembled WGS sequence"/>
</dbReference>
<keyword evidence="4 11" id="KW-0808">Transferase</keyword>
<evidence type="ECO:0000256" key="2">
    <source>
        <dbReference type="ARBA" id="ARBA00010441"/>
    </source>
</evidence>
<dbReference type="PANTHER" id="PTHR14269:SF62">
    <property type="entry name" value="CDP-DIACYLGLYCEROL--GLYCEROL-3-PHOSPHATE 3-PHOSPHATIDYLTRANSFERASE 1, CHLOROPLASTIC"/>
    <property type="match status" value="1"/>
</dbReference>
<keyword evidence="8 12" id="KW-0472">Membrane</keyword>
<dbReference type="GO" id="GO:0008444">
    <property type="term" value="F:CDP-diacylglycerol-glycerol-3-phosphate 3-phosphatidyltransferase activity"/>
    <property type="evidence" value="ECO:0007669"/>
    <property type="project" value="InterPro"/>
</dbReference>
<dbReference type="InterPro" id="IPR004570">
    <property type="entry name" value="Phosphatidylglycerol_P_synth"/>
</dbReference>
<evidence type="ECO:0000256" key="9">
    <source>
        <dbReference type="ARBA" id="ARBA00023209"/>
    </source>
</evidence>
<dbReference type="GO" id="GO:0016020">
    <property type="term" value="C:membrane"/>
    <property type="evidence" value="ECO:0007669"/>
    <property type="project" value="UniProtKB-SubCell"/>
</dbReference>
<dbReference type="PIRSF" id="PIRSF000847">
    <property type="entry name" value="Phos_ph_gly_syn"/>
    <property type="match status" value="1"/>
</dbReference>
<dbReference type="PANTHER" id="PTHR14269">
    <property type="entry name" value="CDP-DIACYLGLYCEROL--GLYCEROL-3-PHOSPHATE 3-PHOSPHATIDYLTRANSFERASE-RELATED"/>
    <property type="match status" value="1"/>
</dbReference>
<comment type="similarity">
    <text evidence="2 11">Belongs to the CDP-alcohol phosphatidyltransferase class-I family.</text>
</comment>
<protein>
    <submittedName>
        <fullName evidence="13">CDP-alcohol phosphatidyltransferase family protein</fullName>
    </submittedName>
</protein>
<comment type="caution">
    <text evidence="13">The sequence shown here is derived from an EMBL/GenBank/DDBJ whole genome shotgun (WGS) entry which is preliminary data.</text>
</comment>
<dbReference type="InterPro" id="IPR043130">
    <property type="entry name" value="CDP-OH_PTrfase_TM_dom"/>
</dbReference>
<feature type="transmembrane region" description="Helical" evidence="12">
    <location>
        <begin position="136"/>
        <end position="155"/>
    </location>
</feature>
<organism evidence="13 14">
    <name type="scientific">Bifidobacterium choloepi</name>
    <dbReference type="NCBI Taxonomy" id="2614131"/>
    <lineage>
        <taxon>Bacteria</taxon>
        <taxon>Bacillati</taxon>
        <taxon>Actinomycetota</taxon>
        <taxon>Actinomycetes</taxon>
        <taxon>Bifidobacteriales</taxon>
        <taxon>Bifidobacteriaceae</taxon>
        <taxon>Bifidobacterium</taxon>
    </lineage>
</organism>
<keyword evidence="9" id="KW-0594">Phospholipid biosynthesis</keyword>
<dbReference type="Gene3D" id="1.20.120.1760">
    <property type="match status" value="1"/>
</dbReference>
<evidence type="ECO:0000256" key="4">
    <source>
        <dbReference type="ARBA" id="ARBA00022679"/>
    </source>
</evidence>
<evidence type="ECO:0000256" key="12">
    <source>
        <dbReference type="SAM" id="Phobius"/>
    </source>
</evidence>
<dbReference type="UniPathway" id="UPA00085"/>
<keyword evidence="6 12" id="KW-1133">Transmembrane helix</keyword>
<keyword evidence="7" id="KW-0443">Lipid metabolism</keyword>
<evidence type="ECO:0000256" key="10">
    <source>
        <dbReference type="ARBA" id="ARBA00023264"/>
    </source>
</evidence>
<feature type="transmembrane region" description="Helical" evidence="12">
    <location>
        <begin position="167"/>
        <end position="190"/>
    </location>
</feature>
<dbReference type="InterPro" id="IPR048254">
    <property type="entry name" value="CDP_ALCOHOL_P_TRANSF_CS"/>
</dbReference>
<name>A0A6I5MY27_9BIFI</name>
<evidence type="ECO:0000313" key="13">
    <source>
        <dbReference type="EMBL" id="NEG69086.1"/>
    </source>
</evidence>
<dbReference type="GO" id="GO:0046474">
    <property type="term" value="P:glycerophospholipid biosynthetic process"/>
    <property type="evidence" value="ECO:0007669"/>
    <property type="project" value="TreeGrafter"/>
</dbReference>
<dbReference type="EMBL" id="VYSG01000001">
    <property type="protein sequence ID" value="NEG69086.1"/>
    <property type="molecule type" value="Genomic_DNA"/>
</dbReference>
<evidence type="ECO:0000256" key="7">
    <source>
        <dbReference type="ARBA" id="ARBA00023098"/>
    </source>
</evidence>
<evidence type="ECO:0000313" key="14">
    <source>
        <dbReference type="Proteomes" id="UP000469292"/>
    </source>
</evidence>
<dbReference type="InterPro" id="IPR000462">
    <property type="entry name" value="CDP-OH_P_trans"/>
</dbReference>
<reference evidence="13 14" key="1">
    <citation type="submission" date="2019-09" db="EMBL/GenBank/DDBJ databases">
        <title>Phylogenetic characterization of a novel taxon of the genus Bifidobacterium: Bifidobacterium choloepi sp. nov.</title>
        <authorList>
            <person name="Modesto M."/>
            <person name="Satti M."/>
        </authorList>
    </citation>
    <scope>NUCLEOTIDE SEQUENCE [LARGE SCALE GENOMIC DNA]</scope>
    <source>
        <strain evidence="13 14">BRDM6</strain>
    </source>
</reference>
<keyword evidence="10" id="KW-1208">Phospholipid metabolism</keyword>
<dbReference type="Pfam" id="PF01066">
    <property type="entry name" value="CDP-OH_P_transf"/>
    <property type="match status" value="1"/>
</dbReference>
<keyword evidence="5 12" id="KW-0812">Transmembrane</keyword>
<evidence type="ECO:0000256" key="8">
    <source>
        <dbReference type="ARBA" id="ARBA00023136"/>
    </source>
</evidence>
<evidence type="ECO:0000256" key="3">
    <source>
        <dbReference type="ARBA" id="ARBA00022516"/>
    </source>
</evidence>
<evidence type="ECO:0000256" key="1">
    <source>
        <dbReference type="ARBA" id="ARBA00004141"/>
    </source>
</evidence>
<feature type="transmembrane region" description="Helical" evidence="12">
    <location>
        <begin position="47"/>
        <end position="67"/>
    </location>
</feature>
<keyword evidence="3" id="KW-0444">Lipid biosynthesis</keyword>
<feature type="transmembrane region" description="Helical" evidence="12">
    <location>
        <begin position="79"/>
        <end position="98"/>
    </location>
</feature>
<feature type="transmembrane region" description="Helical" evidence="12">
    <location>
        <begin position="18"/>
        <end position="41"/>
    </location>
</feature>
<dbReference type="AlphaFoldDB" id="A0A6I5MY27"/>